<comment type="caution">
    <text evidence="4">The sequence shown here is derived from an EMBL/GenBank/DDBJ whole genome shotgun (WGS) entry which is preliminary data.</text>
</comment>
<dbReference type="SUPFAM" id="SSF51735">
    <property type="entry name" value="NAD(P)-binding Rossmann-fold domains"/>
    <property type="match status" value="1"/>
</dbReference>
<dbReference type="STRING" id="1196081.A0A364L6H4"/>
<name>A0A364L6H4_TALAM</name>
<evidence type="ECO:0000256" key="1">
    <source>
        <dbReference type="ARBA" id="ARBA00006484"/>
    </source>
</evidence>
<reference evidence="4 5" key="1">
    <citation type="journal article" date="2017" name="Biotechnol. Biofuels">
        <title>Differential beta-glucosidase expression as a function of carbon source availability in Talaromyces amestolkiae: a genomic and proteomic approach.</title>
        <authorList>
            <person name="de Eugenio L.I."/>
            <person name="Mendez-Liter J.A."/>
            <person name="Nieto-Dominguez M."/>
            <person name="Alonso L."/>
            <person name="Gil-Munoz J."/>
            <person name="Barriuso J."/>
            <person name="Prieto A."/>
            <person name="Martinez M.J."/>
        </authorList>
    </citation>
    <scope>NUCLEOTIDE SEQUENCE [LARGE SCALE GENOMIC DNA]</scope>
    <source>
        <strain evidence="4 5">CIB</strain>
    </source>
</reference>
<dbReference type="Pfam" id="PF00106">
    <property type="entry name" value="adh_short"/>
    <property type="match status" value="1"/>
</dbReference>
<dbReference type="PANTHER" id="PTHR44229:SF4">
    <property type="entry name" value="15-HYDROXYPROSTAGLANDIN DEHYDROGENASE [NAD(+)]"/>
    <property type="match status" value="1"/>
</dbReference>
<evidence type="ECO:0000313" key="4">
    <source>
        <dbReference type="EMBL" id="RAO71389.1"/>
    </source>
</evidence>
<protein>
    <submittedName>
        <fullName evidence="4">Uncharacterized protein</fullName>
    </submittedName>
</protein>
<keyword evidence="5" id="KW-1185">Reference proteome</keyword>
<sequence>MAAPVAIITGGSSGIGLALVQHLVSLGWRVVISDINPPTVSIERTVFFPTDVASWDQQAKMFEAAYAWGKRLDFCALNAGIDDRDDIFDSLSLDIDKPPRKPNIKTFEVNLTGTYYGIKLAAHYMTIPSESGGKAKPGGKIVLTSSGGGIIPIPALPQYSATKHALIGLVRALAAAGSASKANICINAVCPAIVDTRGLPAGLVEKIPSAQITPMSTIMRCFDAVANLADFNDKNWVEQGRTGETVEGNVQELIWHHVPQRPKVEGDQLDRQKGFLVVAEAFAQRKRQIIAAARNED</sequence>
<evidence type="ECO:0000313" key="5">
    <source>
        <dbReference type="Proteomes" id="UP000249363"/>
    </source>
</evidence>
<dbReference type="Gene3D" id="3.40.50.720">
    <property type="entry name" value="NAD(P)-binding Rossmann-like Domain"/>
    <property type="match status" value="1"/>
</dbReference>
<dbReference type="AlphaFoldDB" id="A0A364L6H4"/>
<gene>
    <name evidence="4" type="ORF">BHQ10_007401</name>
</gene>
<dbReference type="InterPro" id="IPR020904">
    <property type="entry name" value="Sc_DH/Rdtase_CS"/>
</dbReference>
<proteinExistence type="inferred from homology"/>
<organism evidence="4 5">
    <name type="scientific">Talaromyces amestolkiae</name>
    <dbReference type="NCBI Taxonomy" id="1196081"/>
    <lineage>
        <taxon>Eukaryota</taxon>
        <taxon>Fungi</taxon>
        <taxon>Dikarya</taxon>
        <taxon>Ascomycota</taxon>
        <taxon>Pezizomycotina</taxon>
        <taxon>Eurotiomycetes</taxon>
        <taxon>Eurotiomycetidae</taxon>
        <taxon>Eurotiales</taxon>
        <taxon>Trichocomaceae</taxon>
        <taxon>Talaromyces</taxon>
        <taxon>Talaromyces sect. Talaromyces</taxon>
    </lineage>
</organism>
<comment type="similarity">
    <text evidence="1">Belongs to the short-chain dehydrogenases/reductases (SDR) family.</text>
</comment>
<dbReference type="PANTHER" id="PTHR44229">
    <property type="entry name" value="15-HYDROXYPROSTAGLANDIN DEHYDROGENASE [NAD(+)]"/>
    <property type="match status" value="1"/>
</dbReference>
<keyword evidence="3" id="KW-0560">Oxidoreductase</keyword>
<dbReference type="GO" id="GO:0016616">
    <property type="term" value="F:oxidoreductase activity, acting on the CH-OH group of donors, NAD or NADP as acceptor"/>
    <property type="evidence" value="ECO:0007669"/>
    <property type="project" value="TreeGrafter"/>
</dbReference>
<dbReference type="Proteomes" id="UP000249363">
    <property type="component" value="Unassembled WGS sequence"/>
</dbReference>
<evidence type="ECO:0000256" key="2">
    <source>
        <dbReference type="ARBA" id="ARBA00022857"/>
    </source>
</evidence>
<dbReference type="OrthoDB" id="5371740at2759"/>
<dbReference type="GO" id="GO:0005737">
    <property type="term" value="C:cytoplasm"/>
    <property type="evidence" value="ECO:0007669"/>
    <property type="project" value="TreeGrafter"/>
</dbReference>
<dbReference type="GeneID" id="63796616"/>
<dbReference type="PRINTS" id="PR00081">
    <property type="entry name" value="GDHRDH"/>
</dbReference>
<dbReference type="InterPro" id="IPR002347">
    <property type="entry name" value="SDR_fam"/>
</dbReference>
<dbReference type="EMBL" id="MIKG01000015">
    <property type="protein sequence ID" value="RAO71389.1"/>
    <property type="molecule type" value="Genomic_DNA"/>
</dbReference>
<dbReference type="RefSeq" id="XP_040735904.1">
    <property type="nucleotide sequence ID" value="XM_040880093.1"/>
</dbReference>
<accession>A0A364L6H4</accession>
<evidence type="ECO:0000256" key="3">
    <source>
        <dbReference type="ARBA" id="ARBA00023002"/>
    </source>
</evidence>
<keyword evidence="2" id="KW-0521">NADP</keyword>
<dbReference type="InterPro" id="IPR036291">
    <property type="entry name" value="NAD(P)-bd_dom_sf"/>
</dbReference>
<dbReference type="PROSITE" id="PS00061">
    <property type="entry name" value="ADH_SHORT"/>
    <property type="match status" value="1"/>
</dbReference>